<dbReference type="Gene3D" id="2.60.40.10">
    <property type="entry name" value="Immunoglobulins"/>
    <property type="match status" value="2"/>
</dbReference>
<sequence length="453" mass="48270">MKKIKPILICGGLLLSAGLALSACHTPEQQSTSASKTSTSKTTEKSVESSKGQKKASPFATLPKSAKKTTTPSIPKENESAMQNFAKATLNRILNGAREEKKSAEGNTSNGLEKAVEAKETPLESVEKPVHLTMADIDTKPVITVKQGKDEPKPIVINQPAIPKDEPSTGPIIIDVPVKPDPEPDVPKVDIPDKEPDISVTVPEPGATEPSQPSEPIEPTEPVEPIEPPIVKTTPILKIQSPVITINEGEAFILENYVELTDVPDAQAKMTPDEFNLEPGEHTITVTATNKFGNTATALLSVIVNAKPQLFLSQDTLEIEKGGTFTPTDYASATDKEDGDITESITVDNPVDTQTPGTYEVIYTVEDTEGATTYATLVVTVKDEPSEPNQPTEPTNPDTPDNPDESGGNNGKDIEDGVSDSEEGTVPDTEGNTDVEKGTTEENVDIHTVVPEA</sequence>
<organism evidence="4 5">
    <name type="scientific">Candidatus Streptococcus faecavium</name>
    <dbReference type="NCBI Taxonomy" id="2838763"/>
    <lineage>
        <taxon>Bacteria</taxon>
        <taxon>Bacillati</taxon>
        <taxon>Bacillota</taxon>
        <taxon>Bacilli</taxon>
        <taxon>Lactobacillales</taxon>
        <taxon>Streptococcaceae</taxon>
        <taxon>Streptococcus</taxon>
    </lineage>
</organism>
<name>A0A9D2FU20_9STRE</name>
<dbReference type="Pfam" id="PF16403">
    <property type="entry name" value="Bact_surface_Ig-like"/>
    <property type="match status" value="1"/>
</dbReference>
<reference evidence="4" key="2">
    <citation type="submission" date="2021-04" db="EMBL/GenBank/DDBJ databases">
        <authorList>
            <person name="Gilroy R."/>
        </authorList>
    </citation>
    <scope>NUCLEOTIDE SEQUENCE</scope>
    <source>
        <strain evidence="4">ChiBcolR9-63</strain>
    </source>
</reference>
<evidence type="ECO:0000256" key="2">
    <source>
        <dbReference type="SAM" id="SignalP"/>
    </source>
</evidence>
<feature type="domain" description="Pesticidal crystal protein Cry22Aa Ig-like" evidence="3">
    <location>
        <begin position="315"/>
        <end position="381"/>
    </location>
</feature>
<comment type="caution">
    <text evidence="4">The sequence shown here is derived from an EMBL/GenBank/DDBJ whole genome shotgun (WGS) entry which is preliminary data.</text>
</comment>
<evidence type="ECO:0000313" key="5">
    <source>
        <dbReference type="Proteomes" id="UP000824058"/>
    </source>
</evidence>
<dbReference type="Proteomes" id="UP000824058">
    <property type="component" value="Unassembled WGS sequence"/>
</dbReference>
<dbReference type="InterPro" id="IPR032179">
    <property type="entry name" value="Cry22Aa_Ig-like"/>
</dbReference>
<gene>
    <name evidence="4" type="ORF">H9965_00610</name>
</gene>
<feature type="compositionally biased region" description="Basic and acidic residues" evidence="1">
    <location>
        <begin position="178"/>
        <end position="197"/>
    </location>
</feature>
<dbReference type="InterPro" id="IPR013783">
    <property type="entry name" value="Ig-like_fold"/>
</dbReference>
<evidence type="ECO:0000259" key="3">
    <source>
        <dbReference type="Pfam" id="PF16403"/>
    </source>
</evidence>
<feature type="region of interest" description="Disordered" evidence="1">
    <location>
        <begin position="25"/>
        <end position="229"/>
    </location>
</feature>
<evidence type="ECO:0000256" key="1">
    <source>
        <dbReference type="SAM" id="MobiDB-lite"/>
    </source>
</evidence>
<evidence type="ECO:0000313" key="4">
    <source>
        <dbReference type="EMBL" id="HIZ66978.1"/>
    </source>
</evidence>
<feature type="region of interest" description="Disordered" evidence="1">
    <location>
        <begin position="380"/>
        <end position="453"/>
    </location>
</feature>
<feature type="compositionally biased region" description="Acidic residues" evidence="1">
    <location>
        <begin position="416"/>
        <end position="425"/>
    </location>
</feature>
<feature type="compositionally biased region" description="Basic and acidic residues" evidence="1">
    <location>
        <begin position="114"/>
        <end position="130"/>
    </location>
</feature>
<feature type="compositionally biased region" description="Low complexity" evidence="1">
    <location>
        <begin position="387"/>
        <end position="399"/>
    </location>
</feature>
<feature type="chain" id="PRO_5039214097" evidence="2">
    <location>
        <begin position="23"/>
        <end position="453"/>
    </location>
</feature>
<proteinExistence type="predicted"/>
<dbReference type="PROSITE" id="PS51257">
    <property type="entry name" value="PROKAR_LIPOPROTEIN"/>
    <property type="match status" value="1"/>
</dbReference>
<feature type="signal peptide" evidence="2">
    <location>
        <begin position="1"/>
        <end position="22"/>
    </location>
</feature>
<keyword evidence="2" id="KW-0732">Signal</keyword>
<feature type="compositionally biased region" description="Low complexity" evidence="1">
    <location>
        <begin position="31"/>
        <end position="41"/>
    </location>
</feature>
<dbReference type="AlphaFoldDB" id="A0A9D2FU20"/>
<dbReference type="EMBL" id="DXBD01000006">
    <property type="protein sequence ID" value="HIZ66978.1"/>
    <property type="molecule type" value="Genomic_DNA"/>
</dbReference>
<reference evidence="4" key="1">
    <citation type="journal article" date="2021" name="PeerJ">
        <title>Extensive microbial diversity within the chicken gut microbiome revealed by metagenomics and culture.</title>
        <authorList>
            <person name="Gilroy R."/>
            <person name="Ravi A."/>
            <person name="Getino M."/>
            <person name="Pursley I."/>
            <person name="Horton D.L."/>
            <person name="Alikhan N.F."/>
            <person name="Baker D."/>
            <person name="Gharbi K."/>
            <person name="Hall N."/>
            <person name="Watson M."/>
            <person name="Adriaenssens E.M."/>
            <person name="Foster-Nyarko E."/>
            <person name="Jarju S."/>
            <person name="Secka A."/>
            <person name="Antonio M."/>
            <person name="Oren A."/>
            <person name="Chaudhuri R.R."/>
            <person name="La Ragione R."/>
            <person name="Hildebrand F."/>
            <person name="Pallen M.J."/>
        </authorList>
    </citation>
    <scope>NUCLEOTIDE SEQUENCE</scope>
    <source>
        <strain evidence="4">ChiBcolR9-63</strain>
    </source>
</reference>
<accession>A0A9D2FU20</accession>
<protein>
    <submittedName>
        <fullName evidence="4">DUF5011 domain-containing protein</fullName>
    </submittedName>
</protein>